<organism evidence="1 2">
    <name type="scientific">Desertifilum tharense IPPAS B-1220</name>
    <dbReference type="NCBI Taxonomy" id="1781255"/>
    <lineage>
        <taxon>Bacteria</taxon>
        <taxon>Bacillati</taxon>
        <taxon>Cyanobacteriota</taxon>
        <taxon>Cyanophyceae</taxon>
        <taxon>Desertifilales</taxon>
        <taxon>Desertifilaceae</taxon>
        <taxon>Desertifilum</taxon>
    </lineage>
</organism>
<evidence type="ECO:0000313" key="1">
    <source>
        <dbReference type="EMBL" id="XPM66469.1"/>
    </source>
</evidence>
<evidence type="ECO:0000313" key="2">
    <source>
        <dbReference type="Proteomes" id="UP000095472"/>
    </source>
</evidence>
<proteinExistence type="predicted"/>
<dbReference type="EMBL" id="CP182909">
    <property type="protein sequence ID" value="XPM66469.1"/>
    <property type="molecule type" value="Genomic_DNA"/>
</dbReference>
<sequence>MHEIAVKDWRSGKFAELDVAIACGTGTYIRSIARDLGEILQVGGTLAALQRTFSSGFSLTESLTLETLEANTQEQCLELTPPIWR</sequence>
<name>A0ACD5H124_9CYAN</name>
<protein>
    <submittedName>
        <fullName evidence="1">Uncharacterized protein</fullName>
    </submittedName>
</protein>
<gene>
    <name evidence="1" type="ORF">BH720_014850</name>
</gene>
<accession>A0ACD5H124</accession>
<dbReference type="Proteomes" id="UP000095472">
    <property type="component" value="Chromosome"/>
</dbReference>
<reference evidence="1 2" key="1">
    <citation type="journal article" date="2016" name="Genome Announc.">
        <title>Draft Genome Sequence of the Thermotolerant Cyanobacterium Desertifilum sp. IPPAS B-1220.</title>
        <authorList>
            <person name="Mironov K.S."/>
            <person name="Sinetova M.A."/>
            <person name="Bolatkhan K."/>
            <person name="Zayadan B.K."/>
            <person name="Ustinova V.V."/>
            <person name="Kupriyanova E.V."/>
            <person name="Skrypnik A.N."/>
            <person name="Gogoleva N.E."/>
            <person name="Gogolev Y.V."/>
            <person name="Los D.A."/>
        </authorList>
    </citation>
    <scope>NUCLEOTIDE SEQUENCE [LARGE SCALE GENOMIC DNA]</scope>
    <source>
        <strain evidence="1 2">IPPAS B-1220</strain>
    </source>
</reference>
<keyword evidence="2" id="KW-1185">Reference proteome</keyword>